<evidence type="ECO:0000256" key="7">
    <source>
        <dbReference type="ARBA" id="ARBA00023136"/>
    </source>
</evidence>
<gene>
    <name evidence="13" type="ORF">IE37_02083</name>
</gene>
<feature type="transmembrane region" description="Helical" evidence="10">
    <location>
        <begin position="123"/>
        <end position="145"/>
    </location>
</feature>
<comment type="caution">
    <text evidence="13">The sequence shown here is derived from an EMBL/GenBank/DDBJ whole genome shotgun (WGS) entry which is preliminary data.</text>
</comment>
<comment type="subcellular location">
    <subcellularLocation>
        <location evidence="1">Membrane</location>
        <topology evidence="1">Multi-pass membrane protein</topology>
    </subcellularLocation>
</comment>
<dbReference type="PANTHER" id="PTHR22777">
    <property type="entry name" value="HEMOLYSIN-RELATED"/>
    <property type="match status" value="1"/>
</dbReference>
<dbReference type="InterPro" id="IPR036318">
    <property type="entry name" value="FAD-bd_PCMH-like_sf"/>
</dbReference>
<keyword evidence="6 8" id="KW-0129">CBS domain</keyword>
<dbReference type="FunFam" id="3.10.580.10:FF:000002">
    <property type="entry name" value="Magnesium/cobalt efflux protein CorC"/>
    <property type="match status" value="1"/>
</dbReference>
<evidence type="ECO:0000256" key="1">
    <source>
        <dbReference type="ARBA" id="ARBA00004141"/>
    </source>
</evidence>
<feature type="transmembrane region" description="Helical" evidence="10">
    <location>
        <begin position="6"/>
        <end position="29"/>
    </location>
</feature>
<feature type="domain" description="CNNM transmembrane" evidence="12">
    <location>
        <begin position="1"/>
        <end position="183"/>
    </location>
</feature>
<organism evidence="13 14">
    <name type="scientific">Ruminococcus flavefaciens</name>
    <dbReference type="NCBI Taxonomy" id="1265"/>
    <lineage>
        <taxon>Bacteria</taxon>
        <taxon>Bacillati</taxon>
        <taxon>Bacillota</taxon>
        <taxon>Clostridia</taxon>
        <taxon>Eubacteriales</taxon>
        <taxon>Oscillospiraceae</taxon>
        <taxon>Ruminococcus</taxon>
    </lineage>
</organism>
<comment type="similarity">
    <text evidence="2">Belongs to the UPF0053 family.</text>
</comment>
<dbReference type="Pfam" id="PF00571">
    <property type="entry name" value="CBS"/>
    <property type="match status" value="2"/>
</dbReference>
<evidence type="ECO:0000256" key="3">
    <source>
        <dbReference type="ARBA" id="ARBA00022692"/>
    </source>
</evidence>
<dbReference type="PANTHER" id="PTHR22777:SF17">
    <property type="entry name" value="UPF0053 PROTEIN SLL0260"/>
    <property type="match status" value="1"/>
</dbReference>
<evidence type="ECO:0000256" key="6">
    <source>
        <dbReference type="ARBA" id="ARBA00023122"/>
    </source>
</evidence>
<name>A0A315XXH4_RUMFL</name>
<dbReference type="SUPFAM" id="SSF56176">
    <property type="entry name" value="FAD-binding/transporter-associated domain-like"/>
    <property type="match status" value="1"/>
</dbReference>
<dbReference type="SMART" id="SM01091">
    <property type="entry name" value="CorC_HlyC"/>
    <property type="match status" value="1"/>
</dbReference>
<dbReference type="InterPro" id="IPR046342">
    <property type="entry name" value="CBS_dom_sf"/>
</dbReference>
<keyword evidence="4" id="KW-0677">Repeat</keyword>
<dbReference type="RefSeq" id="WP_109726846.1">
    <property type="nucleotide sequence ID" value="NZ_CACVSX010000011.1"/>
</dbReference>
<dbReference type="InterPro" id="IPR000644">
    <property type="entry name" value="CBS_dom"/>
</dbReference>
<feature type="domain" description="CBS" evidence="11">
    <location>
        <begin position="265"/>
        <end position="322"/>
    </location>
</feature>
<feature type="transmembrane region" description="Helical" evidence="10">
    <location>
        <begin position="61"/>
        <end position="87"/>
    </location>
</feature>
<keyword evidence="5 9" id="KW-1133">Transmembrane helix</keyword>
<dbReference type="Proteomes" id="UP000245720">
    <property type="component" value="Unassembled WGS sequence"/>
</dbReference>
<dbReference type="CDD" id="cd04590">
    <property type="entry name" value="CBS_pair_CorC_HlyC_assoc"/>
    <property type="match status" value="1"/>
</dbReference>
<dbReference type="SUPFAM" id="SSF54631">
    <property type="entry name" value="CBS-domain pair"/>
    <property type="match status" value="1"/>
</dbReference>
<dbReference type="PROSITE" id="PS51846">
    <property type="entry name" value="CNNM"/>
    <property type="match status" value="1"/>
</dbReference>
<dbReference type="Pfam" id="PF01595">
    <property type="entry name" value="CNNM"/>
    <property type="match status" value="1"/>
</dbReference>
<dbReference type="InterPro" id="IPR016169">
    <property type="entry name" value="FAD-bd_PCMH_sub2"/>
</dbReference>
<dbReference type="InterPro" id="IPR002550">
    <property type="entry name" value="CNNM"/>
</dbReference>
<dbReference type="SMART" id="SM00116">
    <property type="entry name" value="CBS"/>
    <property type="match status" value="2"/>
</dbReference>
<dbReference type="OrthoDB" id="9798188at2"/>
<dbReference type="GO" id="GO:0050660">
    <property type="term" value="F:flavin adenine dinucleotide binding"/>
    <property type="evidence" value="ECO:0007669"/>
    <property type="project" value="InterPro"/>
</dbReference>
<dbReference type="Gene3D" id="3.30.465.10">
    <property type="match status" value="1"/>
</dbReference>
<feature type="domain" description="CBS" evidence="11">
    <location>
        <begin position="202"/>
        <end position="262"/>
    </location>
</feature>
<dbReference type="GO" id="GO:0005886">
    <property type="term" value="C:plasma membrane"/>
    <property type="evidence" value="ECO:0007669"/>
    <property type="project" value="TreeGrafter"/>
</dbReference>
<keyword evidence="7 9" id="KW-0472">Membrane</keyword>
<reference evidence="13 14" key="1">
    <citation type="submission" date="2018-05" db="EMBL/GenBank/DDBJ databases">
        <title>The Hungate 1000. A catalogue of reference genomes from the rumen microbiome.</title>
        <authorList>
            <person name="Kelly W."/>
        </authorList>
    </citation>
    <scope>NUCLEOTIDE SEQUENCE [LARGE SCALE GENOMIC DNA]</scope>
    <source>
        <strain evidence="13 14">SAb67</strain>
    </source>
</reference>
<evidence type="ECO:0000256" key="8">
    <source>
        <dbReference type="PROSITE-ProRule" id="PRU00703"/>
    </source>
</evidence>
<proteinExistence type="inferred from homology"/>
<evidence type="ECO:0000256" key="4">
    <source>
        <dbReference type="ARBA" id="ARBA00022737"/>
    </source>
</evidence>
<dbReference type="Gene3D" id="3.10.580.10">
    <property type="entry name" value="CBS-domain"/>
    <property type="match status" value="1"/>
</dbReference>
<evidence type="ECO:0000259" key="12">
    <source>
        <dbReference type="PROSITE" id="PS51846"/>
    </source>
</evidence>
<accession>A0A315XXH4</accession>
<dbReference type="PROSITE" id="PS51371">
    <property type="entry name" value="CBS"/>
    <property type="match status" value="2"/>
</dbReference>
<protein>
    <submittedName>
        <fullName evidence="13">CBS domain containing-hemolysin-like protein</fullName>
    </submittedName>
</protein>
<evidence type="ECO:0000313" key="14">
    <source>
        <dbReference type="Proteomes" id="UP000245720"/>
    </source>
</evidence>
<evidence type="ECO:0000256" key="2">
    <source>
        <dbReference type="ARBA" id="ARBA00006337"/>
    </source>
</evidence>
<keyword evidence="3 9" id="KW-0812">Transmembrane</keyword>
<dbReference type="AlphaFoldDB" id="A0A315XXH4"/>
<dbReference type="Pfam" id="PF03471">
    <property type="entry name" value="CorC_HlyC"/>
    <property type="match status" value="1"/>
</dbReference>
<dbReference type="InterPro" id="IPR005170">
    <property type="entry name" value="Transptr-assoc_dom"/>
</dbReference>
<dbReference type="InterPro" id="IPR044751">
    <property type="entry name" value="Ion_transp-like_CBS"/>
</dbReference>
<evidence type="ECO:0000313" key="13">
    <source>
        <dbReference type="EMBL" id="PWJ11820.1"/>
    </source>
</evidence>
<evidence type="ECO:0000259" key="11">
    <source>
        <dbReference type="PROSITE" id="PS51371"/>
    </source>
</evidence>
<evidence type="ECO:0000256" key="5">
    <source>
        <dbReference type="ARBA" id="ARBA00022989"/>
    </source>
</evidence>
<feature type="transmembrane region" description="Helical" evidence="10">
    <location>
        <begin position="93"/>
        <end position="111"/>
    </location>
</feature>
<sequence>MDSSDIWKIVLVIAMMVFSAVFSGTETAYSSVNKLRLKNYEAQGSKKAKKALKLANRFDEVLTAVLIGNNIVNIATSSVSTIIFISIMGSKGAAVSTIVITVLVLVFCEVLPKSYAKKNAEKLALAFAGPLSVLVTVFKPFVWLLNKLSSVISKGDEAPSVTEDELKYMIDEIEEQGVIEEQESELVKSALEFDEINVNEILIPRVKVVGVELGSTIDEIKELFSTEMYSRLPVYEKSLDNIRGIITNKAFFKMLVEGGSDITSIIQEVPHIADTKLISEAMRDMQRSKVHLAVVIDQYGGTKGIVTLEDIIEELVGEIYDEDDEIETNIMMIAPDKYEVAGDMSISDMLEMLDLDEDMITTDYTSVGGWVTDVMEHIPEAGETAESGIFRITAAEVNEQTVEKVIIEVLPTDDDEEDDEDDDE</sequence>
<dbReference type="EMBL" id="QGDI01000008">
    <property type="protein sequence ID" value="PWJ11820.1"/>
    <property type="molecule type" value="Genomic_DNA"/>
</dbReference>
<evidence type="ECO:0000256" key="9">
    <source>
        <dbReference type="PROSITE-ProRule" id="PRU01193"/>
    </source>
</evidence>
<evidence type="ECO:0000256" key="10">
    <source>
        <dbReference type="SAM" id="Phobius"/>
    </source>
</evidence>